<dbReference type="AlphaFoldDB" id="A0A3M7Q8Z9"/>
<evidence type="ECO:0000256" key="4">
    <source>
        <dbReference type="ARBA" id="ARBA00022771"/>
    </source>
</evidence>
<dbReference type="PANTHER" id="PTHR32341:SF17">
    <property type="entry name" value="IRG-TYPE G DOMAIN-CONTAINING PROTEIN"/>
    <property type="match status" value="1"/>
</dbReference>
<dbReference type="GO" id="GO:0003924">
    <property type="term" value="F:GTPase activity"/>
    <property type="evidence" value="ECO:0007669"/>
    <property type="project" value="TreeGrafter"/>
</dbReference>
<evidence type="ECO:0000259" key="9">
    <source>
        <dbReference type="PROSITE" id="PS50089"/>
    </source>
</evidence>
<dbReference type="PROSITE" id="PS51716">
    <property type="entry name" value="G_IRG"/>
    <property type="match status" value="1"/>
</dbReference>
<keyword evidence="3" id="KW-0547">Nucleotide-binding</keyword>
<keyword evidence="6" id="KW-0862">Zinc</keyword>
<reference evidence="11 12" key="1">
    <citation type="journal article" date="2018" name="Sci. Rep.">
        <title>Genomic signatures of local adaptation to the degree of environmental predictability in rotifers.</title>
        <authorList>
            <person name="Franch-Gras L."/>
            <person name="Hahn C."/>
            <person name="Garcia-Roger E.M."/>
            <person name="Carmona M.J."/>
            <person name="Serra M."/>
            <person name="Gomez A."/>
        </authorList>
    </citation>
    <scope>NUCLEOTIDE SEQUENCE [LARGE SCALE GENOMIC DNA]</scope>
    <source>
        <strain evidence="11">HYR1</strain>
    </source>
</reference>
<evidence type="ECO:0000256" key="7">
    <source>
        <dbReference type="ARBA" id="ARBA00023134"/>
    </source>
</evidence>
<evidence type="ECO:0000313" key="11">
    <source>
        <dbReference type="EMBL" id="RNA07435.1"/>
    </source>
</evidence>
<dbReference type="SMART" id="SM00184">
    <property type="entry name" value="RING"/>
    <property type="match status" value="1"/>
</dbReference>
<dbReference type="InterPro" id="IPR007743">
    <property type="entry name" value="Immunity-related_GTPase-like"/>
</dbReference>
<evidence type="ECO:0000256" key="2">
    <source>
        <dbReference type="ARBA" id="ARBA00022723"/>
    </source>
</evidence>
<dbReference type="InterPro" id="IPR051515">
    <property type="entry name" value="IRG"/>
</dbReference>
<feature type="domain" description="IRG-type G" evidence="10">
    <location>
        <begin position="136"/>
        <end position="336"/>
    </location>
</feature>
<feature type="domain" description="RING-type" evidence="9">
    <location>
        <begin position="15"/>
        <end position="59"/>
    </location>
</feature>
<evidence type="ECO:0000256" key="1">
    <source>
        <dbReference type="ARBA" id="ARBA00005429"/>
    </source>
</evidence>
<dbReference type="SUPFAM" id="SSF52540">
    <property type="entry name" value="P-loop containing nucleoside triphosphate hydrolases"/>
    <property type="match status" value="1"/>
</dbReference>
<dbReference type="InterPro" id="IPR027370">
    <property type="entry name" value="Znf-RING_euk"/>
</dbReference>
<dbReference type="GO" id="GO:0005525">
    <property type="term" value="F:GTP binding"/>
    <property type="evidence" value="ECO:0007669"/>
    <property type="project" value="UniProtKB-KW"/>
</dbReference>
<keyword evidence="4 8" id="KW-0863">Zinc-finger</keyword>
<dbReference type="GO" id="GO:0016020">
    <property type="term" value="C:membrane"/>
    <property type="evidence" value="ECO:0007669"/>
    <property type="project" value="InterPro"/>
</dbReference>
<evidence type="ECO:0000256" key="8">
    <source>
        <dbReference type="PROSITE-ProRule" id="PRU00175"/>
    </source>
</evidence>
<keyword evidence="7" id="KW-0342">GTP-binding</keyword>
<accession>A0A3M7Q8Z9</accession>
<dbReference type="InterPro" id="IPR001841">
    <property type="entry name" value="Znf_RING"/>
</dbReference>
<proteinExistence type="inferred from homology"/>
<evidence type="ECO:0000256" key="3">
    <source>
        <dbReference type="ARBA" id="ARBA00022741"/>
    </source>
</evidence>
<name>A0A3M7Q8Z9_BRAPC</name>
<dbReference type="PROSITE" id="PS50089">
    <property type="entry name" value="ZF_RING_2"/>
    <property type="match status" value="1"/>
</dbReference>
<dbReference type="Proteomes" id="UP000276133">
    <property type="component" value="Unassembled WGS sequence"/>
</dbReference>
<keyword evidence="12" id="KW-1185">Reference proteome</keyword>
<dbReference type="STRING" id="10195.A0A3M7Q8Z9"/>
<dbReference type="Pfam" id="PF05049">
    <property type="entry name" value="IIGP"/>
    <property type="match status" value="1"/>
</dbReference>
<dbReference type="GO" id="GO:0008270">
    <property type="term" value="F:zinc ion binding"/>
    <property type="evidence" value="ECO:0007669"/>
    <property type="project" value="UniProtKB-KW"/>
</dbReference>
<protein>
    <submittedName>
        <fullName evidence="11">Interferon-inducible GTPase 5-like</fullName>
    </submittedName>
</protein>
<dbReference type="EMBL" id="REGN01007048">
    <property type="protein sequence ID" value="RNA07435.1"/>
    <property type="molecule type" value="Genomic_DNA"/>
</dbReference>
<dbReference type="Pfam" id="PF13445">
    <property type="entry name" value="zf-RING_UBOX"/>
    <property type="match status" value="1"/>
</dbReference>
<dbReference type="InterPro" id="IPR030385">
    <property type="entry name" value="G_IRG_dom"/>
</dbReference>
<dbReference type="Gene3D" id="3.40.50.300">
    <property type="entry name" value="P-loop containing nucleotide triphosphate hydrolases"/>
    <property type="match status" value="1"/>
</dbReference>
<dbReference type="Gene3D" id="3.30.40.10">
    <property type="entry name" value="Zinc/RING finger domain, C3HC4 (zinc finger)"/>
    <property type="match status" value="1"/>
</dbReference>
<organism evidence="11 12">
    <name type="scientific">Brachionus plicatilis</name>
    <name type="common">Marine rotifer</name>
    <name type="synonym">Brachionus muelleri</name>
    <dbReference type="NCBI Taxonomy" id="10195"/>
    <lineage>
        <taxon>Eukaryota</taxon>
        <taxon>Metazoa</taxon>
        <taxon>Spiralia</taxon>
        <taxon>Gnathifera</taxon>
        <taxon>Rotifera</taxon>
        <taxon>Eurotatoria</taxon>
        <taxon>Monogononta</taxon>
        <taxon>Pseudotrocha</taxon>
        <taxon>Ploima</taxon>
        <taxon>Brachionidae</taxon>
        <taxon>Brachionus</taxon>
    </lineage>
</organism>
<keyword evidence="2" id="KW-0479">Metal-binding</keyword>
<evidence type="ECO:0000313" key="12">
    <source>
        <dbReference type="Proteomes" id="UP000276133"/>
    </source>
</evidence>
<dbReference type="PANTHER" id="PTHR32341">
    <property type="entry name" value="INTERFERON-INDUCIBLE GTPASE"/>
    <property type="match status" value="1"/>
</dbReference>
<sequence>MNNFLFQNLQSVLDCSICLETYSSPTNVPLSLPDCKHLLCKKCCETLLNNRLLKCPICKRDNKIKDINSIKDASPQVLSEFRSIFENKTNVEYKNKNTSNGNEINYSQISNEVKDLTGINELIKKIKEKKENWKNIAIRIAFLGKSRVGKSTLINTIRGLAPKRNSNEEQDLAKVDVIQCTAAVKGYKFKDDEKILLCDVPGLGTPEYRQNTDYLKKIDFHSYDYFVLLTNETFFECDEWLLKNIVQTGKPFAFVYTKIDSVLLSHIESFSDFQDWSKEDKDTEEAKKISVIRKDCEDSIKKIIQNKPFKLYMLSGHFNKRDKYEYKEFYESLYKYLPKMKKDMMNLILKPISDNLILTKDNLVNSLIDKFKAHFTVYTAIKENEQNNEQANPIEEIEKFSEYVKGKISLSTSDQLSLIAKACEFLRMAIDDFQEASVMILSIEFKSLF</sequence>
<evidence type="ECO:0000256" key="6">
    <source>
        <dbReference type="ARBA" id="ARBA00022833"/>
    </source>
</evidence>
<dbReference type="InterPro" id="IPR027417">
    <property type="entry name" value="P-loop_NTPase"/>
</dbReference>
<comment type="similarity">
    <text evidence="1">Belongs to the TRAFAC class dynamin-like GTPase superfamily. IRG family.</text>
</comment>
<dbReference type="OrthoDB" id="10003175at2759"/>
<gene>
    <name evidence="11" type="ORF">BpHYR1_046440</name>
</gene>
<keyword evidence="5" id="KW-0378">Hydrolase</keyword>
<evidence type="ECO:0000256" key="5">
    <source>
        <dbReference type="ARBA" id="ARBA00022801"/>
    </source>
</evidence>
<evidence type="ECO:0000259" key="10">
    <source>
        <dbReference type="PROSITE" id="PS51716"/>
    </source>
</evidence>
<dbReference type="SUPFAM" id="SSF57850">
    <property type="entry name" value="RING/U-box"/>
    <property type="match status" value="1"/>
</dbReference>
<comment type="caution">
    <text evidence="11">The sequence shown here is derived from an EMBL/GenBank/DDBJ whole genome shotgun (WGS) entry which is preliminary data.</text>
</comment>
<dbReference type="InterPro" id="IPR013083">
    <property type="entry name" value="Znf_RING/FYVE/PHD"/>
</dbReference>